<dbReference type="Proteomes" id="UP000559987">
    <property type="component" value="Unassembled WGS sequence"/>
</dbReference>
<dbReference type="InterPro" id="IPR002816">
    <property type="entry name" value="TraB/PrgY/GumN_fam"/>
</dbReference>
<evidence type="ECO:0000313" key="1">
    <source>
        <dbReference type="EMBL" id="MBB3168621.1"/>
    </source>
</evidence>
<proteinExistence type="predicted"/>
<name>A0A839UPH2_9GAMM</name>
<dbReference type="SUPFAM" id="SSF159501">
    <property type="entry name" value="EreA/ChaN-like"/>
    <property type="match status" value="1"/>
</dbReference>
<dbReference type="AlphaFoldDB" id="A0A839UPH2"/>
<comment type="caution">
    <text evidence="1">The sequence shown here is derived from an EMBL/GenBank/DDBJ whole genome shotgun (WGS) entry which is preliminary data.</text>
</comment>
<accession>A0A839UPH2</accession>
<dbReference type="PANTHER" id="PTHR40590">
    <property type="entry name" value="CYTOPLASMIC PROTEIN-RELATED"/>
    <property type="match status" value="1"/>
</dbReference>
<dbReference type="Pfam" id="PF01963">
    <property type="entry name" value="TraB_PrgY_gumN"/>
    <property type="match status" value="1"/>
</dbReference>
<dbReference type="CDD" id="cd14789">
    <property type="entry name" value="Tiki"/>
    <property type="match status" value="1"/>
</dbReference>
<dbReference type="PANTHER" id="PTHR40590:SF1">
    <property type="entry name" value="CYTOPLASMIC PROTEIN"/>
    <property type="match status" value="1"/>
</dbReference>
<evidence type="ECO:0008006" key="3">
    <source>
        <dbReference type="Google" id="ProtNLM"/>
    </source>
</evidence>
<gene>
    <name evidence="1" type="ORF">FHS30_001805</name>
</gene>
<reference evidence="1 2" key="1">
    <citation type="submission" date="2020-08" db="EMBL/GenBank/DDBJ databases">
        <title>Genomic Encyclopedia of Type Strains, Phase III (KMG-III): the genomes of soil and plant-associated and newly described type strains.</title>
        <authorList>
            <person name="Whitman W."/>
        </authorList>
    </citation>
    <scope>NUCLEOTIDE SEQUENCE [LARGE SCALE GENOMIC DNA]</scope>
    <source>
        <strain evidence="1 2">CECT 8571</strain>
    </source>
</reference>
<keyword evidence="2" id="KW-1185">Reference proteome</keyword>
<dbReference type="RefSeq" id="WP_183910090.1">
    <property type="nucleotide sequence ID" value="NZ_JACHXZ010000002.1"/>
</dbReference>
<organism evidence="1 2">
    <name type="scientific">Simiduia aestuariiviva</name>
    <dbReference type="NCBI Taxonomy" id="1510459"/>
    <lineage>
        <taxon>Bacteria</taxon>
        <taxon>Pseudomonadati</taxon>
        <taxon>Pseudomonadota</taxon>
        <taxon>Gammaproteobacteria</taxon>
        <taxon>Cellvibrionales</taxon>
        <taxon>Cellvibrionaceae</taxon>
        <taxon>Simiduia</taxon>
    </lineage>
</organism>
<dbReference type="InterPro" id="IPR047111">
    <property type="entry name" value="YbaP-like"/>
</dbReference>
<sequence length="297" mass="32436">MTKHLLAILMLGVLLVLSAPISAEPAFWRAEGPEGRRLYLLGAIHVGSPHFYPMRQVIESAFRDADTLAVELDILTLDAQYAARFTQLLGMAVPQAADSPANGSQLSDPLRRQLTDYCEAQSLCPPAALRDQMKPWLLALHITQQLLASGPYQSALGVDRHFLARRGRRGLLQLESFESQLRAFDGLPLVTQELLLAQALIDPQAASKAVGDLVAAWRAGDNQALEDLVLSPMRNSAQALPMYQRLMVARNRAIVERLLAAMNAQETVFVVIGAGHLIGDEGLVALLSSRGYSVKRL</sequence>
<dbReference type="EMBL" id="JACHXZ010000002">
    <property type="protein sequence ID" value="MBB3168621.1"/>
    <property type="molecule type" value="Genomic_DNA"/>
</dbReference>
<evidence type="ECO:0000313" key="2">
    <source>
        <dbReference type="Proteomes" id="UP000559987"/>
    </source>
</evidence>
<protein>
    <recommendedName>
        <fullName evidence="3">TraB/GumN family protein</fullName>
    </recommendedName>
</protein>